<organism evidence="4 6">
    <name type="scientific">Sphingosinicella microcystinivorans</name>
    <dbReference type="NCBI Taxonomy" id="335406"/>
    <lineage>
        <taxon>Bacteria</taxon>
        <taxon>Pseudomonadati</taxon>
        <taxon>Pseudomonadota</taxon>
        <taxon>Alphaproteobacteria</taxon>
        <taxon>Sphingomonadales</taxon>
        <taxon>Sphingosinicellaceae</taxon>
        <taxon>Sphingosinicella</taxon>
    </lineage>
</organism>
<dbReference type="Proteomes" id="UP000275727">
    <property type="component" value="Chromosome"/>
</dbReference>
<dbReference type="Gene3D" id="1.20.120.160">
    <property type="entry name" value="HPT domain"/>
    <property type="match status" value="1"/>
</dbReference>
<keyword evidence="7" id="KW-1185">Reference proteome</keyword>
<reference evidence="4 6" key="1">
    <citation type="submission" date="2018-06" db="EMBL/GenBank/DDBJ databases">
        <title>Complete Genome Sequence of the Microcystin-Degrading Bacterium Sphingosinicella microcystinivorans Strain B-9.</title>
        <authorList>
            <person name="Jin H."/>
            <person name="Nishizawa T."/>
            <person name="Guo Y."/>
            <person name="Nishizawa A."/>
            <person name="Park H."/>
            <person name="Kato H."/>
            <person name="Tsuji K."/>
            <person name="Harada K."/>
        </authorList>
    </citation>
    <scope>NUCLEOTIDE SEQUENCE [LARGE SCALE GENOMIC DNA]</scope>
    <source>
        <strain evidence="4 6">B9</strain>
    </source>
</reference>
<dbReference type="Pfam" id="PF01627">
    <property type="entry name" value="Hpt"/>
    <property type="match status" value="1"/>
</dbReference>
<sequence length="82" mass="9205">MIDEDFESLHQELSDKLEDIQLLLLAGSHAEVRRQLHSLKGLAKAFGFSDFAAEVHAAEETLANVTTLQPRIDRMFRLLDAA</sequence>
<dbReference type="EMBL" id="AP018711">
    <property type="protein sequence ID" value="BBE34269.1"/>
    <property type="molecule type" value="Genomic_DNA"/>
</dbReference>
<proteinExistence type="predicted"/>
<dbReference type="GO" id="GO:0004672">
    <property type="term" value="F:protein kinase activity"/>
    <property type="evidence" value="ECO:0007669"/>
    <property type="project" value="UniProtKB-ARBA"/>
</dbReference>
<evidence type="ECO:0000259" key="3">
    <source>
        <dbReference type="PROSITE" id="PS50894"/>
    </source>
</evidence>
<dbReference type="InterPro" id="IPR008207">
    <property type="entry name" value="Sig_transdc_His_kin_Hpt_dom"/>
</dbReference>
<reference evidence="5 7" key="2">
    <citation type="submission" date="2018-10" db="EMBL/GenBank/DDBJ databases">
        <title>Genomic Encyclopedia of Type Strains, Phase IV (KMG-IV): sequencing the most valuable type-strain genomes for metagenomic binning, comparative biology and taxonomic classification.</title>
        <authorList>
            <person name="Goeker M."/>
        </authorList>
    </citation>
    <scope>NUCLEOTIDE SEQUENCE [LARGE SCALE GENOMIC DNA]</scope>
    <source>
        <strain evidence="5 7">DSM 19791</strain>
    </source>
</reference>
<keyword evidence="2" id="KW-0597">Phosphoprotein</keyword>
<protein>
    <submittedName>
        <fullName evidence="5">Hpt domain-containing protein</fullName>
    </submittedName>
</protein>
<evidence type="ECO:0000256" key="2">
    <source>
        <dbReference type="PROSITE-ProRule" id="PRU00110"/>
    </source>
</evidence>
<gene>
    <name evidence="5" type="ORF">DFR51_0859</name>
    <name evidence="4" type="ORF">SmB9_19270</name>
</gene>
<evidence type="ECO:0000313" key="7">
    <source>
        <dbReference type="Proteomes" id="UP000276029"/>
    </source>
</evidence>
<dbReference type="PROSITE" id="PS50894">
    <property type="entry name" value="HPT"/>
    <property type="match status" value="1"/>
</dbReference>
<evidence type="ECO:0000313" key="4">
    <source>
        <dbReference type="EMBL" id="BBE34269.1"/>
    </source>
</evidence>
<feature type="modified residue" description="Phosphohistidine" evidence="2">
    <location>
        <position position="37"/>
    </location>
</feature>
<evidence type="ECO:0000256" key="1">
    <source>
        <dbReference type="ARBA" id="ARBA00023012"/>
    </source>
</evidence>
<dbReference type="InterPro" id="IPR036641">
    <property type="entry name" value="HPT_dom_sf"/>
</dbReference>
<keyword evidence="1" id="KW-0902">Two-component regulatory system</keyword>
<dbReference type="RefSeq" id="WP_121047765.1">
    <property type="nucleotide sequence ID" value="NZ_AP018711.1"/>
</dbReference>
<evidence type="ECO:0000313" key="6">
    <source>
        <dbReference type="Proteomes" id="UP000275727"/>
    </source>
</evidence>
<name>A0AAD1D6T3_SPHMI</name>
<evidence type="ECO:0000313" key="5">
    <source>
        <dbReference type="EMBL" id="RKS91299.1"/>
    </source>
</evidence>
<feature type="domain" description="HPt" evidence="3">
    <location>
        <begin position="1"/>
        <end position="82"/>
    </location>
</feature>
<dbReference type="EMBL" id="RBWX01000007">
    <property type="protein sequence ID" value="RKS91299.1"/>
    <property type="molecule type" value="Genomic_DNA"/>
</dbReference>
<dbReference type="KEGG" id="smic:SmB9_19270"/>
<dbReference type="GO" id="GO:0000160">
    <property type="term" value="P:phosphorelay signal transduction system"/>
    <property type="evidence" value="ECO:0007669"/>
    <property type="project" value="UniProtKB-KW"/>
</dbReference>
<dbReference type="SUPFAM" id="SSF47226">
    <property type="entry name" value="Histidine-containing phosphotransfer domain, HPT domain"/>
    <property type="match status" value="1"/>
</dbReference>
<accession>A0AAD1D6T3</accession>
<dbReference type="AlphaFoldDB" id="A0AAD1D6T3"/>
<dbReference type="Proteomes" id="UP000276029">
    <property type="component" value="Unassembled WGS sequence"/>
</dbReference>